<keyword evidence="3" id="KW-0804">Transcription</keyword>
<gene>
    <name evidence="7" type="ORF">CCO03_19135</name>
</gene>
<accession>A0A1Y0ESA6</accession>
<feature type="region of interest" description="Disordered" evidence="5">
    <location>
        <begin position="1"/>
        <end position="34"/>
    </location>
</feature>
<dbReference type="InterPro" id="IPR009057">
    <property type="entry name" value="Homeodomain-like_sf"/>
</dbReference>
<dbReference type="EMBL" id="CP021455">
    <property type="protein sequence ID" value="ARU06493.1"/>
    <property type="molecule type" value="Genomic_DNA"/>
</dbReference>
<keyword evidence="1" id="KW-0805">Transcription regulation</keyword>
<proteinExistence type="predicted"/>
<dbReference type="Gene3D" id="1.10.10.60">
    <property type="entry name" value="Homeodomain-like"/>
    <property type="match status" value="2"/>
</dbReference>
<dbReference type="PRINTS" id="PR00455">
    <property type="entry name" value="HTHTETR"/>
</dbReference>
<sequence length="437" mass="47064">MPPANTPATRAPVSTAPGQTPQHRVAAPPTANRTTDRFQVKREAILAVAAEEFNRHGLKGVTLASVAERVGLQKASVSYYHRRKEDLAADCMLQAIAAMQGVVQAALTQPSPAQRIHAFLRGQAALLADMATGRRGALVSFQEVRALAPPHGDRVAEAYNSLFRSLRQCLPSDPGWQHAHRNARTHLLQTLANGMHTWIDRYEPDDYGHAADALADLLLGGLAAQPQAWRAPAMPELPALRAAPAQADGSEVREAFLRAATALVNEQGFRGASVSAISARLHLTKGSFYHHHASKDELIAQCFARSFDVIRQTQLQAMAQTPSGWERLVTSTCALVRFQLSEAGPLLRSSARSALAEGARHDPIQRGNQLTERFGLFIVDGMREGAIRPVDASLAAQQVAAMVNAAASLRNWVGDVGVDDAVPLYAQPLFTGILTPP</sequence>
<evidence type="ECO:0000256" key="2">
    <source>
        <dbReference type="ARBA" id="ARBA00023125"/>
    </source>
</evidence>
<feature type="DNA-binding region" description="H-T-H motif" evidence="4">
    <location>
        <begin position="62"/>
        <end position="81"/>
    </location>
</feature>
<dbReference type="KEGG" id="cser:CCO03_19135"/>
<reference evidence="7 8" key="1">
    <citation type="submission" date="2017-05" db="EMBL/GenBank/DDBJ databases">
        <authorList>
            <person name="Song R."/>
            <person name="Chenine A.L."/>
            <person name="Ruprecht R.M."/>
        </authorList>
    </citation>
    <scope>NUCLEOTIDE SEQUENCE [LARGE SCALE GENOMIC DNA]</scope>
    <source>
        <strain evidence="7 8">DSM 26136</strain>
    </source>
</reference>
<dbReference type="InterPro" id="IPR036271">
    <property type="entry name" value="Tet_transcr_reg_TetR-rel_C_sf"/>
</dbReference>
<evidence type="ECO:0000256" key="1">
    <source>
        <dbReference type="ARBA" id="ARBA00023015"/>
    </source>
</evidence>
<dbReference type="GO" id="GO:0000976">
    <property type="term" value="F:transcription cis-regulatory region binding"/>
    <property type="evidence" value="ECO:0007669"/>
    <property type="project" value="TreeGrafter"/>
</dbReference>
<keyword evidence="2 4" id="KW-0238">DNA-binding</keyword>
<feature type="domain" description="HTH tetR-type" evidence="6">
    <location>
        <begin position="39"/>
        <end position="99"/>
    </location>
</feature>
<evidence type="ECO:0000256" key="5">
    <source>
        <dbReference type="SAM" id="MobiDB-lite"/>
    </source>
</evidence>
<name>A0A1Y0ESA6_9BURK</name>
<organism evidence="7 8">
    <name type="scientific">Comamonas serinivorans</name>
    <dbReference type="NCBI Taxonomy" id="1082851"/>
    <lineage>
        <taxon>Bacteria</taxon>
        <taxon>Pseudomonadati</taxon>
        <taxon>Pseudomonadota</taxon>
        <taxon>Betaproteobacteria</taxon>
        <taxon>Burkholderiales</taxon>
        <taxon>Comamonadaceae</taxon>
        <taxon>Comamonas</taxon>
    </lineage>
</organism>
<evidence type="ECO:0000259" key="6">
    <source>
        <dbReference type="PROSITE" id="PS50977"/>
    </source>
</evidence>
<dbReference type="OrthoDB" id="8770705at2"/>
<dbReference type="SUPFAM" id="SSF46689">
    <property type="entry name" value="Homeodomain-like"/>
    <property type="match status" value="2"/>
</dbReference>
<evidence type="ECO:0000256" key="3">
    <source>
        <dbReference type="ARBA" id="ARBA00023163"/>
    </source>
</evidence>
<evidence type="ECO:0000256" key="4">
    <source>
        <dbReference type="PROSITE-ProRule" id="PRU00335"/>
    </source>
</evidence>
<evidence type="ECO:0000313" key="8">
    <source>
        <dbReference type="Proteomes" id="UP000196138"/>
    </source>
</evidence>
<dbReference type="InterPro" id="IPR001647">
    <property type="entry name" value="HTH_TetR"/>
</dbReference>
<feature type="domain" description="HTH tetR-type" evidence="6">
    <location>
        <begin position="250"/>
        <end position="310"/>
    </location>
</feature>
<feature type="DNA-binding region" description="H-T-H motif" evidence="4">
    <location>
        <begin position="273"/>
        <end position="292"/>
    </location>
</feature>
<protein>
    <recommendedName>
        <fullName evidence="6">HTH tetR-type domain-containing protein</fullName>
    </recommendedName>
</protein>
<dbReference type="Proteomes" id="UP000196138">
    <property type="component" value="Chromosome"/>
</dbReference>
<dbReference type="Pfam" id="PF00440">
    <property type="entry name" value="TetR_N"/>
    <property type="match status" value="2"/>
</dbReference>
<dbReference type="PROSITE" id="PS50977">
    <property type="entry name" value="HTH_TETR_2"/>
    <property type="match status" value="2"/>
</dbReference>
<evidence type="ECO:0000313" key="7">
    <source>
        <dbReference type="EMBL" id="ARU06493.1"/>
    </source>
</evidence>
<dbReference type="PANTHER" id="PTHR30055">
    <property type="entry name" value="HTH-TYPE TRANSCRIPTIONAL REGULATOR RUTR"/>
    <property type="match status" value="1"/>
</dbReference>
<dbReference type="Gene3D" id="1.10.357.10">
    <property type="entry name" value="Tetracycline Repressor, domain 2"/>
    <property type="match status" value="2"/>
</dbReference>
<dbReference type="InterPro" id="IPR050109">
    <property type="entry name" value="HTH-type_TetR-like_transc_reg"/>
</dbReference>
<keyword evidence="8" id="KW-1185">Reference proteome</keyword>
<dbReference type="PANTHER" id="PTHR30055:SF234">
    <property type="entry name" value="HTH-TYPE TRANSCRIPTIONAL REGULATOR BETI"/>
    <property type="match status" value="1"/>
</dbReference>
<dbReference type="GO" id="GO:0003700">
    <property type="term" value="F:DNA-binding transcription factor activity"/>
    <property type="evidence" value="ECO:0007669"/>
    <property type="project" value="TreeGrafter"/>
</dbReference>
<dbReference type="AlphaFoldDB" id="A0A1Y0ESA6"/>
<dbReference type="SUPFAM" id="SSF48498">
    <property type="entry name" value="Tetracyclin repressor-like, C-terminal domain"/>
    <property type="match status" value="1"/>
</dbReference>